<gene>
    <name evidence="1" type="primary">KAFR0A03870</name>
    <name evidence="1" type="ORF">KAFR_0A03870</name>
</gene>
<evidence type="ECO:0000313" key="1">
    <source>
        <dbReference type="EMBL" id="CCF55822.1"/>
    </source>
</evidence>
<dbReference type="HOGENOM" id="CLU_066481_0_0_1"/>
<dbReference type="eggNOG" id="KOG1752">
    <property type="taxonomic scope" value="Eukaryota"/>
</dbReference>
<dbReference type="Proteomes" id="UP000005220">
    <property type="component" value="Chromosome 1"/>
</dbReference>
<dbReference type="OrthoDB" id="4035655at2759"/>
<dbReference type="STRING" id="1071382.H2AN72"/>
<dbReference type="PROSITE" id="PS51354">
    <property type="entry name" value="GLUTAREDOXIN_2"/>
    <property type="match status" value="1"/>
</dbReference>
<dbReference type="FunCoup" id="H2AN72">
    <property type="interactions" value="73"/>
</dbReference>
<reference evidence="1 2" key="1">
    <citation type="journal article" date="2011" name="Proc. Natl. Acad. Sci. U.S.A.">
        <title>Evolutionary erosion of yeast sex chromosomes by mating-type switching accidents.</title>
        <authorList>
            <person name="Gordon J.L."/>
            <person name="Armisen D."/>
            <person name="Proux-Wera E."/>
            <person name="Oheigeartaigh S.S."/>
            <person name="Byrne K.P."/>
            <person name="Wolfe K.H."/>
        </authorList>
    </citation>
    <scope>NUCLEOTIDE SEQUENCE [LARGE SCALE GENOMIC DNA]</scope>
    <source>
        <strain evidence="2">ATCC 22294 / BCRC 22015 / CBS 2517 / CECT 1963 / NBRC 1671 / NRRL Y-8276</strain>
    </source>
</reference>
<dbReference type="GO" id="GO:0034599">
    <property type="term" value="P:cellular response to oxidative stress"/>
    <property type="evidence" value="ECO:0007669"/>
    <property type="project" value="TreeGrafter"/>
</dbReference>
<dbReference type="PANTHER" id="PTHR45694">
    <property type="entry name" value="GLUTAREDOXIN 2"/>
    <property type="match status" value="1"/>
</dbReference>
<accession>H2AN72</accession>
<dbReference type="RefSeq" id="XP_003954957.1">
    <property type="nucleotide sequence ID" value="XM_003954908.1"/>
</dbReference>
<dbReference type="KEGG" id="kaf:KAFR_0A03870"/>
<protein>
    <submittedName>
        <fullName evidence="1">Uncharacterized protein</fullName>
    </submittedName>
</protein>
<dbReference type="GO" id="GO:0005796">
    <property type="term" value="C:Golgi lumen"/>
    <property type="evidence" value="ECO:0007669"/>
    <property type="project" value="TreeGrafter"/>
</dbReference>
<keyword evidence="2" id="KW-1185">Reference proteome</keyword>
<sequence length="267" mass="30071">MIKEDMKIHSPSRRNSRLISSTLILLGLILFLTITWKDYSETIVDAVASSSLLDNPTINKKIDDIPKNGKLNNNLLSNSALVSSSVTPTAQTSSTPIKNEMELNSIRVQEQISTILNEMSTDKILKPKKLLSPSKLKKLNPESASFDVETNFNEILNTSPVVLFIKTSDKQSNYFKNLLLREYEISPEVAVVDLDKHSNGAKLQEYIRKNKLMTKDQKLPYLFINSVAITNNDNLKKFHKDGTLLENFKKLGNGKIMFKKIEAPSNS</sequence>
<dbReference type="InParanoid" id="H2AN72"/>
<dbReference type="GO" id="GO:0015038">
    <property type="term" value="F:glutathione disulfide oxidoreductase activity"/>
    <property type="evidence" value="ECO:0007669"/>
    <property type="project" value="TreeGrafter"/>
</dbReference>
<dbReference type="GO" id="GO:0000324">
    <property type="term" value="C:fungal-type vacuole"/>
    <property type="evidence" value="ECO:0007669"/>
    <property type="project" value="TreeGrafter"/>
</dbReference>
<dbReference type="PANTHER" id="PTHR45694:SF5">
    <property type="entry name" value="GLUTAREDOXIN 2"/>
    <property type="match status" value="1"/>
</dbReference>
<dbReference type="SUPFAM" id="SSF52833">
    <property type="entry name" value="Thioredoxin-like"/>
    <property type="match status" value="1"/>
</dbReference>
<dbReference type="GO" id="GO:0005801">
    <property type="term" value="C:cis-Golgi network"/>
    <property type="evidence" value="ECO:0007669"/>
    <property type="project" value="TreeGrafter"/>
</dbReference>
<proteinExistence type="predicted"/>
<dbReference type="AlphaFoldDB" id="H2AN72"/>
<organism evidence="1 2">
    <name type="scientific">Kazachstania africana (strain ATCC 22294 / BCRC 22015 / CBS 2517 / CECT 1963 / NBRC 1671 / NRRL Y-8276)</name>
    <name type="common">Yeast</name>
    <name type="synonym">Kluyveromyces africanus</name>
    <dbReference type="NCBI Taxonomy" id="1071382"/>
    <lineage>
        <taxon>Eukaryota</taxon>
        <taxon>Fungi</taxon>
        <taxon>Dikarya</taxon>
        <taxon>Ascomycota</taxon>
        <taxon>Saccharomycotina</taxon>
        <taxon>Saccharomycetes</taxon>
        <taxon>Saccharomycetales</taxon>
        <taxon>Saccharomycetaceae</taxon>
        <taxon>Kazachstania</taxon>
    </lineage>
</organism>
<dbReference type="GeneID" id="13886045"/>
<dbReference type="Gene3D" id="3.40.30.10">
    <property type="entry name" value="Glutaredoxin"/>
    <property type="match status" value="1"/>
</dbReference>
<dbReference type="EMBL" id="HE650821">
    <property type="protein sequence ID" value="CCF55822.1"/>
    <property type="molecule type" value="Genomic_DNA"/>
</dbReference>
<name>H2AN72_KAZAF</name>
<dbReference type="InterPro" id="IPR036249">
    <property type="entry name" value="Thioredoxin-like_sf"/>
</dbReference>
<evidence type="ECO:0000313" key="2">
    <source>
        <dbReference type="Proteomes" id="UP000005220"/>
    </source>
</evidence>